<dbReference type="GeneID" id="33564929"/>
<name>A0A1Y2GXQ8_9FUNG</name>
<keyword evidence="2" id="KW-1185">Reference proteome</keyword>
<dbReference type="AlphaFoldDB" id="A0A1Y2GXQ8"/>
<dbReference type="OrthoDB" id="2345681at2759"/>
<dbReference type="RefSeq" id="XP_021884826.1">
    <property type="nucleotide sequence ID" value="XM_022023085.1"/>
</dbReference>
<dbReference type="InParanoid" id="A0A1Y2GXQ8"/>
<reference evidence="1 2" key="1">
    <citation type="submission" date="2016-07" db="EMBL/GenBank/DDBJ databases">
        <title>Pervasive Adenine N6-methylation of Active Genes in Fungi.</title>
        <authorList>
            <consortium name="DOE Joint Genome Institute"/>
            <person name="Mondo S.J."/>
            <person name="Dannebaum R.O."/>
            <person name="Kuo R.C."/>
            <person name="Labutti K."/>
            <person name="Haridas S."/>
            <person name="Kuo A."/>
            <person name="Salamov A."/>
            <person name="Ahrendt S.R."/>
            <person name="Lipzen A."/>
            <person name="Sullivan W."/>
            <person name="Andreopoulos W.B."/>
            <person name="Clum A."/>
            <person name="Lindquist E."/>
            <person name="Daum C."/>
            <person name="Ramamoorthy G.K."/>
            <person name="Gryganskyi A."/>
            <person name="Culley D."/>
            <person name="Magnuson J.K."/>
            <person name="James T.Y."/>
            <person name="O'Malley M.A."/>
            <person name="Stajich J.E."/>
            <person name="Spatafora J.W."/>
            <person name="Visel A."/>
            <person name="Grigoriev I.V."/>
        </authorList>
    </citation>
    <scope>NUCLEOTIDE SEQUENCE [LARGE SCALE GENOMIC DNA]</scope>
    <source>
        <strain evidence="1 2">NRRL 3116</strain>
    </source>
</reference>
<dbReference type="EMBL" id="MCFF01000005">
    <property type="protein sequence ID" value="ORZ27079.1"/>
    <property type="molecule type" value="Genomic_DNA"/>
</dbReference>
<dbReference type="Proteomes" id="UP000193648">
    <property type="component" value="Unassembled WGS sequence"/>
</dbReference>
<protein>
    <submittedName>
        <fullName evidence="1">Uncharacterized protein</fullName>
    </submittedName>
</protein>
<organism evidence="1 2">
    <name type="scientific">Lobosporangium transversale</name>
    <dbReference type="NCBI Taxonomy" id="64571"/>
    <lineage>
        <taxon>Eukaryota</taxon>
        <taxon>Fungi</taxon>
        <taxon>Fungi incertae sedis</taxon>
        <taxon>Mucoromycota</taxon>
        <taxon>Mortierellomycotina</taxon>
        <taxon>Mortierellomycetes</taxon>
        <taxon>Mortierellales</taxon>
        <taxon>Mortierellaceae</taxon>
        <taxon>Lobosporangium</taxon>
    </lineage>
</organism>
<gene>
    <name evidence="1" type="ORF">BCR41DRAFT_347381</name>
</gene>
<evidence type="ECO:0000313" key="1">
    <source>
        <dbReference type="EMBL" id="ORZ27079.1"/>
    </source>
</evidence>
<evidence type="ECO:0000313" key="2">
    <source>
        <dbReference type="Proteomes" id="UP000193648"/>
    </source>
</evidence>
<comment type="caution">
    <text evidence="1">The sequence shown here is derived from an EMBL/GenBank/DDBJ whole genome shotgun (WGS) entry which is preliminary data.</text>
</comment>
<proteinExistence type="predicted"/>
<accession>A0A1Y2GXQ8</accession>
<sequence>MEPTDNANDAAYMSMLTRNIPGVGNTPLNFTPSKATTTATITFNLNNFIAVEALTDKQRSAIKILQEAQKDTLFVSEGEEPFQYVHINPKQRAAVTTINADNSSSQPPLPTGHEFLKLLETNQVSSDEQEITNAVCEATPDLSTILNKANPGSHKIAKALEDVFHFNANKNGEIQSLKDPKVALYRVILPSSPTRVHLWTLGWVDNHLLGFYTISIES</sequence>